<organism evidence="1 2">
    <name type="scientific">Pendulispora brunnea</name>
    <dbReference type="NCBI Taxonomy" id="2905690"/>
    <lineage>
        <taxon>Bacteria</taxon>
        <taxon>Pseudomonadati</taxon>
        <taxon>Myxococcota</taxon>
        <taxon>Myxococcia</taxon>
        <taxon>Myxococcales</taxon>
        <taxon>Sorangiineae</taxon>
        <taxon>Pendulisporaceae</taxon>
        <taxon>Pendulispora</taxon>
    </lineage>
</organism>
<evidence type="ECO:0000313" key="2">
    <source>
        <dbReference type="Proteomes" id="UP001379533"/>
    </source>
</evidence>
<dbReference type="EMBL" id="CP089982">
    <property type="protein sequence ID" value="WXA96742.1"/>
    <property type="molecule type" value="Genomic_DNA"/>
</dbReference>
<evidence type="ECO:0000313" key="1">
    <source>
        <dbReference type="EMBL" id="WXA96742.1"/>
    </source>
</evidence>
<accession>A0ABZ2KGS0</accession>
<protein>
    <submittedName>
        <fullName evidence="1">Uncharacterized protein</fullName>
    </submittedName>
</protein>
<proteinExistence type="predicted"/>
<name>A0ABZ2KGS0_9BACT</name>
<reference evidence="1 2" key="1">
    <citation type="submission" date="2021-12" db="EMBL/GenBank/DDBJ databases">
        <title>Discovery of the Pendulisporaceae a myxobacterial family with distinct sporulation behavior and unique specialized metabolism.</title>
        <authorList>
            <person name="Garcia R."/>
            <person name="Popoff A."/>
            <person name="Bader C.D."/>
            <person name="Loehr J."/>
            <person name="Walesch S."/>
            <person name="Walt C."/>
            <person name="Boldt J."/>
            <person name="Bunk B."/>
            <person name="Haeckl F.J.F.P.J."/>
            <person name="Gunesch A.P."/>
            <person name="Birkelbach J."/>
            <person name="Nuebel U."/>
            <person name="Pietschmann T."/>
            <person name="Bach T."/>
            <person name="Mueller R."/>
        </authorList>
    </citation>
    <scope>NUCLEOTIDE SEQUENCE [LARGE SCALE GENOMIC DNA]</scope>
    <source>
        <strain evidence="1 2">MSr12523</strain>
    </source>
</reference>
<keyword evidence="2" id="KW-1185">Reference proteome</keyword>
<gene>
    <name evidence="1" type="ORF">LZC95_07820</name>
</gene>
<dbReference type="RefSeq" id="WP_394847358.1">
    <property type="nucleotide sequence ID" value="NZ_CP089982.1"/>
</dbReference>
<sequence length="110" mass="12507">MSGLAHDAEAFEVALVQFVSLAQRMIDAENAKHFPRNSRQVLTISRRPKQPIRLLISNWTRLVWAFIDPETGDILKPITWDLYRRNPRGNIFNANPLDGVNASGPMPARE</sequence>
<dbReference type="Proteomes" id="UP001379533">
    <property type="component" value="Chromosome"/>
</dbReference>